<proteinExistence type="predicted"/>
<accession>A0A420ITP6</accession>
<dbReference type="EMBL" id="MCBR01006007">
    <property type="protein sequence ID" value="RKF77900.1"/>
    <property type="molecule type" value="Genomic_DNA"/>
</dbReference>
<organism evidence="2 3">
    <name type="scientific">Golovinomyces cichoracearum</name>
    <dbReference type="NCBI Taxonomy" id="62708"/>
    <lineage>
        <taxon>Eukaryota</taxon>
        <taxon>Fungi</taxon>
        <taxon>Dikarya</taxon>
        <taxon>Ascomycota</taxon>
        <taxon>Pezizomycotina</taxon>
        <taxon>Leotiomycetes</taxon>
        <taxon>Erysiphales</taxon>
        <taxon>Erysiphaceae</taxon>
        <taxon>Golovinomyces</taxon>
    </lineage>
</organism>
<protein>
    <submittedName>
        <fullName evidence="2">Uncharacterized protein</fullName>
    </submittedName>
</protein>
<evidence type="ECO:0000313" key="2">
    <source>
        <dbReference type="EMBL" id="RKF77900.1"/>
    </source>
</evidence>
<keyword evidence="1" id="KW-0732">Signal</keyword>
<feature type="signal peptide" evidence="1">
    <location>
        <begin position="1"/>
        <end position="24"/>
    </location>
</feature>
<evidence type="ECO:0000313" key="3">
    <source>
        <dbReference type="Proteomes" id="UP000285405"/>
    </source>
</evidence>
<gene>
    <name evidence="2" type="ORF">GcC1_c17584o18</name>
</gene>
<comment type="caution">
    <text evidence="2">The sequence shown here is derived from an EMBL/GenBank/DDBJ whole genome shotgun (WGS) entry which is preliminary data.</text>
</comment>
<dbReference type="OrthoDB" id="771136at2759"/>
<evidence type="ECO:0000256" key="1">
    <source>
        <dbReference type="SAM" id="SignalP"/>
    </source>
</evidence>
<name>A0A420ITP6_9PEZI</name>
<feature type="chain" id="PRO_5019303917" evidence="1">
    <location>
        <begin position="25"/>
        <end position="57"/>
    </location>
</feature>
<dbReference type="Proteomes" id="UP000285405">
    <property type="component" value="Unassembled WGS sequence"/>
</dbReference>
<sequence length="57" mass="6936">MNKSSSNTTSSYVLLLFLTTHSNTLNEIDPMTEQTNSYEYYWKCTHEIFFFCTWRYF</sequence>
<reference evidence="2 3" key="1">
    <citation type="journal article" date="2018" name="BMC Genomics">
        <title>Comparative genome analyses reveal sequence features reflecting distinct modes of host-adaptation between dicot and monocot powdery mildew.</title>
        <authorList>
            <person name="Wu Y."/>
            <person name="Ma X."/>
            <person name="Pan Z."/>
            <person name="Kale S.D."/>
            <person name="Song Y."/>
            <person name="King H."/>
            <person name="Zhang Q."/>
            <person name="Presley C."/>
            <person name="Deng X."/>
            <person name="Wei C.I."/>
            <person name="Xiao S."/>
        </authorList>
    </citation>
    <scope>NUCLEOTIDE SEQUENCE [LARGE SCALE GENOMIC DNA]</scope>
    <source>
        <strain evidence="2">UCSC1</strain>
    </source>
</reference>
<dbReference type="AlphaFoldDB" id="A0A420ITP6"/>